<dbReference type="STRING" id="1357400.HMPREF2086_00229"/>
<keyword evidence="1" id="KW-0472">Membrane</keyword>
<keyword evidence="3" id="KW-1185">Reference proteome</keyword>
<gene>
    <name evidence="2" type="ORF">HMPREF2086_00229</name>
</gene>
<evidence type="ECO:0008006" key="4">
    <source>
        <dbReference type="Google" id="ProtNLM"/>
    </source>
</evidence>
<sequence length="148" mass="16744">MQAIYPYAQIVHLFCAIIFIGYLFFDVVVMRFVSKHLDKDTFSRVCESIEGRITKFMPFVVLTLFLSGGMMASSYIGLEAGFFTTTFQKIFMIKILLASCIFALVIMSLSFHFILKKPNPIGKYIGIHTLVFAIGVVVTLLAKIMFMV</sequence>
<keyword evidence="1" id="KW-0812">Transmembrane</keyword>
<protein>
    <recommendedName>
        <fullName evidence="4">Copper resistance protein D domain-containing protein</fullName>
    </recommendedName>
</protein>
<name>V8CCZ4_9HELI</name>
<dbReference type="InterPro" id="IPR007418">
    <property type="entry name" value="DUF474"/>
</dbReference>
<dbReference type="RefSeq" id="WP_023926897.1">
    <property type="nucleotide sequence ID" value="NZ_KI669454.1"/>
</dbReference>
<keyword evidence="1" id="KW-1133">Transmembrane helix</keyword>
<evidence type="ECO:0000313" key="2">
    <source>
        <dbReference type="EMBL" id="ETD24895.1"/>
    </source>
</evidence>
<evidence type="ECO:0000313" key="3">
    <source>
        <dbReference type="Proteomes" id="UP000018731"/>
    </source>
</evidence>
<comment type="caution">
    <text evidence="2">The sequence shown here is derived from an EMBL/GenBank/DDBJ whole genome shotgun (WGS) entry which is preliminary data.</text>
</comment>
<dbReference type="Proteomes" id="UP000018731">
    <property type="component" value="Unassembled WGS sequence"/>
</dbReference>
<reference evidence="2 3" key="1">
    <citation type="journal article" date="2014" name="Genome Announc.">
        <title>Draft genome sequences of six enterohepatic helicobacter species isolated from humans and one from rhesus macaques.</title>
        <authorList>
            <person name="Shen Z."/>
            <person name="Sheh A."/>
            <person name="Young S.K."/>
            <person name="Abouelliel A."/>
            <person name="Ward D.V."/>
            <person name="Earl A.M."/>
            <person name="Fox J.G."/>
        </authorList>
    </citation>
    <scope>NUCLEOTIDE SEQUENCE [LARGE SCALE GENOMIC DNA]</scope>
    <source>
        <strain evidence="2 3">MIT 99-5501</strain>
    </source>
</reference>
<dbReference type="HOGENOM" id="CLU_120951_1_0_7"/>
<dbReference type="PIRSF" id="PIRSF015875">
    <property type="entry name" value="UCP015875"/>
    <property type="match status" value="1"/>
</dbReference>
<accession>V8CCZ4</accession>
<feature type="transmembrane region" description="Helical" evidence="1">
    <location>
        <begin position="90"/>
        <end position="115"/>
    </location>
</feature>
<feature type="transmembrane region" description="Helical" evidence="1">
    <location>
        <begin position="127"/>
        <end position="146"/>
    </location>
</feature>
<dbReference type="AlphaFoldDB" id="V8CCZ4"/>
<feature type="transmembrane region" description="Helical" evidence="1">
    <location>
        <begin position="6"/>
        <end position="29"/>
    </location>
</feature>
<dbReference type="EMBL" id="AZJI01000001">
    <property type="protein sequence ID" value="ETD24895.1"/>
    <property type="molecule type" value="Genomic_DNA"/>
</dbReference>
<dbReference type="OrthoDB" id="5955722at2"/>
<dbReference type="PATRIC" id="fig|1357400.3.peg.325"/>
<proteinExistence type="predicted"/>
<evidence type="ECO:0000256" key="1">
    <source>
        <dbReference type="SAM" id="Phobius"/>
    </source>
</evidence>
<organism evidence="2 3">
    <name type="scientific">Helicobacter macacae MIT 99-5501</name>
    <dbReference type="NCBI Taxonomy" id="1357400"/>
    <lineage>
        <taxon>Bacteria</taxon>
        <taxon>Pseudomonadati</taxon>
        <taxon>Campylobacterota</taxon>
        <taxon>Epsilonproteobacteria</taxon>
        <taxon>Campylobacterales</taxon>
        <taxon>Helicobacteraceae</taxon>
        <taxon>Helicobacter</taxon>
    </lineage>
</organism>
<feature type="transmembrane region" description="Helical" evidence="1">
    <location>
        <begin position="59"/>
        <end position="78"/>
    </location>
</feature>
<dbReference type="eggNOG" id="COG3399">
    <property type="taxonomic scope" value="Bacteria"/>
</dbReference>